<dbReference type="PANTHER" id="PTHR23221">
    <property type="entry name" value="GLYCOSYLPHOSPHATIDYLINOSITOL PHOSPHOLIPASE D"/>
    <property type="match status" value="1"/>
</dbReference>
<sequence length="912" mass="91834">MKHPVPPPPRRRTLALSGALLTLLLAPVAASAAELPLDLGAYDATSLTFDGLNSSVGAESADGEGAGSAVAGDCNLDGDGRADLVVGAPYASAPGAPYHGRAYLVFGDSARRAGRYGLPNASVDPPSAGTVEISSAAPEGMVGSVVACADVDGDGLDDAVIGSDLGGMVHVIHGDADLGAHAPISVDALGTDGFTVSGPGFYRTHLAALGDLNDDGKEEFAIGTAEAEPGGVGSGAVAVVAGRDGTDPVDLNTPGNELLTVTGGPGDAVTRVAAVGDLGGGAAGARDGIPDLIVGAPDFDGPGGADSGAAFVVSGAARGTVDVRNWDDPGSDVIFPIWGPRAGATVGATVASAGDANGDGLDDLAIGLGNNARLPAPDGRVRRSAWVVYGRGDGTAVDLGALGDDGYALDGAPLITATDALGTSIAALGDVNGDDRDDLSIGAPGYDPLDGELTGAASTGAAYVVYGRTAAEGSLSLTRMTCEDGARAIGARRITGLGAAVAAGGSFSSGDQHLLVGAATGVTSNGNFVRAIPLADVPRSCSREVEPPAPQIYDEVDWGFRENFRRYVTNGFNPAQPAVPISASRGAICEANPNTVHGGCDPRLKQLGTDPLPTRALRWSLVGASATNGGDATIAAQGRVTFRYPTHFFTLAVSDPWFVIVGDTVSVRARLDLDVDPSFGGGRSTDVRMTLATFGLAEPAQVTPGRVVWRTEPGEINATAAQALANGTFLSAGAQVDPVTITIPRSLGELPDEPTVPGERQPDAPRPPPLVPPRKPVVVPPSIAGSGSGRATLRRAGSVLAATLRCGTAACTVGAPRAVTLKLGRGRRARRVVIAVRAPKQLASGRRGAVALVLDHADLRALAGRTVRLRIPLVLRAGGRRVAKTVTVTISVPRSLGVARGTAPRSKPKGAR</sequence>
<dbReference type="PROSITE" id="PS51318">
    <property type="entry name" value="TAT"/>
    <property type="match status" value="1"/>
</dbReference>
<feature type="region of interest" description="Disordered" evidence="5">
    <location>
        <begin position="745"/>
        <end position="790"/>
    </location>
</feature>
<evidence type="ECO:0000256" key="3">
    <source>
        <dbReference type="ARBA" id="ARBA00022801"/>
    </source>
</evidence>
<organism evidence="8 9">
    <name type="scientific">Conexibacter stalactiti</name>
    <dbReference type="NCBI Taxonomy" id="1940611"/>
    <lineage>
        <taxon>Bacteria</taxon>
        <taxon>Bacillati</taxon>
        <taxon>Actinomycetota</taxon>
        <taxon>Thermoleophilia</taxon>
        <taxon>Solirubrobacterales</taxon>
        <taxon>Conexibacteraceae</taxon>
        <taxon>Conexibacter</taxon>
    </lineage>
</organism>
<dbReference type="Proteomes" id="UP001284601">
    <property type="component" value="Unassembled WGS sequence"/>
</dbReference>
<gene>
    <name evidence="8" type="ORF">R7226_15200</name>
</gene>
<reference evidence="8 9" key="2">
    <citation type="submission" date="2023-10" db="EMBL/GenBank/DDBJ databases">
        <authorList>
            <person name="Han X.F."/>
        </authorList>
    </citation>
    <scope>NUCLEOTIDE SEQUENCE [LARGE SCALE GENOMIC DNA]</scope>
    <source>
        <strain evidence="8 9">KCTC 39840</strain>
    </source>
</reference>
<dbReference type="PROSITE" id="PS51470">
    <property type="entry name" value="FG_GAP"/>
    <property type="match status" value="1"/>
</dbReference>
<dbReference type="InterPro" id="IPR013517">
    <property type="entry name" value="FG-GAP"/>
</dbReference>
<dbReference type="Pfam" id="PF01839">
    <property type="entry name" value="FG-GAP"/>
    <property type="match status" value="2"/>
</dbReference>
<comment type="caution">
    <text evidence="8">The sequence shown here is derived from an EMBL/GenBank/DDBJ whole genome shotgun (WGS) entry which is preliminary data.</text>
</comment>
<evidence type="ECO:0000256" key="5">
    <source>
        <dbReference type="SAM" id="MobiDB-lite"/>
    </source>
</evidence>
<keyword evidence="4" id="KW-0325">Glycoprotein</keyword>
<name>A0ABU4HR28_9ACTN</name>
<feature type="chain" id="PRO_5046983732" evidence="6">
    <location>
        <begin position="33"/>
        <end position="912"/>
    </location>
</feature>
<dbReference type="InterPro" id="IPR013519">
    <property type="entry name" value="Int_alpha_beta-p"/>
</dbReference>
<evidence type="ECO:0000313" key="8">
    <source>
        <dbReference type="EMBL" id="MDW5595695.1"/>
    </source>
</evidence>
<dbReference type="Pfam" id="PF04213">
    <property type="entry name" value="HtaA"/>
    <property type="match status" value="1"/>
</dbReference>
<dbReference type="InterPro" id="IPR006311">
    <property type="entry name" value="TAT_signal"/>
</dbReference>
<keyword evidence="3" id="KW-0378">Hydrolase</keyword>
<dbReference type="SUPFAM" id="SSF69318">
    <property type="entry name" value="Integrin alpha N-terminal domain"/>
    <property type="match status" value="2"/>
</dbReference>
<feature type="domain" description="Htaa" evidence="7">
    <location>
        <begin position="555"/>
        <end position="742"/>
    </location>
</feature>
<keyword evidence="9" id="KW-1185">Reference proteome</keyword>
<evidence type="ECO:0000256" key="4">
    <source>
        <dbReference type="ARBA" id="ARBA00023180"/>
    </source>
</evidence>
<dbReference type="InterPro" id="IPR007331">
    <property type="entry name" value="Htaa"/>
</dbReference>
<dbReference type="EMBL" id="JAWSTH010000038">
    <property type="protein sequence ID" value="MDW5595695.1"/>
    <property type="molecule type" value="Genomic_DNA"/>
</dbReference>
<dbReference type="Gene3D" id="2.130.10.130">
    <property type="entry name" value="Integrin alpha, N-terminal"/>
    <property type="match status" value="3"/>
</dbReference>
<keyword evidence="1 6" id="KW-0732">Signal</keyword>
<accession>A0ABU4HR28</accession>
<keyword evidence="2" id="KW-0677">Repeat</keyword>
<evidence type="ECO:0000256" key="1">
    <source>
        <dbReference type="ARBA" id="ARBA00022729"/>
    </source>
</evidence>
<dbReference type="RefSeq" id="WP_318598031.1">
    <property type="nucleotide sequence ID" value="NZ_JAWSTH010000038.1"/>
</dbReference>
<protein>
    <submittedName>
        <fullName evidence="8">HtaA domain-containing protein</fullName>
    </submittedName>
</protein>
<evidence type="ECO:0000256" key="2">
    <source>
        <dbReference type="ARBA" id="ARBA00022737"/>
    </source>
</evidence>
<evidence type="ECO:0000256" key="6">
    <source>
        <dbReference type="SAM" id="SignalP"/>
    </source>
</evidence>
<feature type="compositionally biased region" description="Pro residues" evidence="5">
    <location>
        <begin position="764"/>
        <end position="779"/>
    </location>
</feature>
<evidence type="ECO:0000259" key="7">
    <source>
        <dbReference type="Pfam" id="PF04213"/>
    </source>
</evidence>
<dbReference type="SMART" id="SM00191">
    <property type="entry name" value="Int_alpha"/>
    <property type="match status" value="7"/>
</dbReference>
<evidence type="ECO:0000313" key="9">
    <source>
        <dbReference type="Proteomes" id="UP001284601"/>
    </source>
</evidence>
<reference evidence="9" key="1">
    <citation type="submission" date="2023-07" db="EMBL/GenBank/DDBJ databases">
        <title>Conexibacter stalactiti sp. nov., isolated from stalactites in a lava cave and emended description of the genus Conexibacter.</title>
        <authorList>
            <person name="Lee S.D."/>
        </authorList>
    </citation>
    <scope>NUCLEOTIDE SEQUENCE [LARGE SCALE GENOMIC DNA]</scope>
    <source>
        <strain evidence="9">KCTC 39840</strain>
    </source>
</reference>
<proteinExistence type="predicted"/>
<feature type="signal peptide" evidence="6">
    <location>
        <begin position="1"/>
        <end position="32"/>
    </location>
</feature>
<dbReference type="InterPro" id="IPR028994">
    <property type="entry name" value="Integrin_alpha_N"/>
</dbReference>
<dbReference type="PANTHER" id="PTHR23221:SF7">
    <property type="entry name" value="PHOSPHATIDYLINOSITOL-GLYCAN-SPECIFIC PHOSPHOLIPASE D"/>
    <property type="match status" value="1"/>
</dbReference>